<evidence type="ECO:0000256" key="1">
    <source>
        <dbReference type="SAM" id="Phobius"/>
    </source>
</evidence>
<protein>
    <submittedName>
        <fullName evidence="2">Uncharacterized protein</fullName>
    </submittedName>
</protein>
<name>A0A1I4BKE8_9HYPH</name>
<keyword evidence="1" id="KW-1133">Transmembrane helix</keyword>
<feature type="transmembrane region" description="Helical" evidence="1">
    <location>
        <begin position="114"/>
        <end position="134"/>
    </location>
</feature>
<keyword evidence="1" id="KW-0472">Membrane</keyword>
<feature type="transmembrane region" description="Helical" evidence="1">
    <location>
        <begin position="78"/>
        <end position="102"/>
    </location>
</feature>
<reference evidence="2 3" key="1">
    <citation type="submission" date="2016-10" db="EMBL/GenBank/DDBJ databases">
        <authorList>
            <person name="de Groot N.N."/>
        </authorList>
    </citation>
    <scope>NUCLEOTIDE SEQUENCE [LARGE SCALE GENOMIC DNA]</scope>
    <source>
        <strain evidence="2 3">NE2</strain>
    </source>
</reference>
<keyword evidence="1" id="KW-0812">Transmembrane</keyword>
<evidence type="ECO:0000313" key="2">
    <source>
        <dbReference type="EMBL" id="SFK69248.1"/>
    </source>
</evidence>
<gene>
    <name evidence="2" type="ORF">SAMN05444581_11569</name>
</gene>
<dbReference type="Proteomes" id="UP000198755">
    <property type="component" value="Unassembled WGS sequence"/>
</dbReference>
<proteinExistence type="predicted"/>
<dbReference type="STRING" id="1612308.SAMN05444581_11569"/>
<dbReference type="RefSeq" id="WP_091685183.1">
    <property type="nucleotide sequence ID" value="NZ_FOSN01000015.1"/>
</dbReference>
<dbReference type="AlphaFoldDB" id="A0A1I4BKE8"/>
<keyword evidence="3" id="KW-1185">Reference proteome</keyword>
<evidence type="ECO:0000313" key="3">
    <source>
        <dbReference type="Proteomes" id="UP000198755"/>
    </source>
</evidence>
<dbReference type="EMBL" id="FOSN01000015">
    <property type="protein sequence ID" value="SFK69248.1"/>
    <property type="molecule type" value="Genomic_DNA"/>
</dbReference>
<organism evidence="2 3">
    <name type="scientific">Methylocapsa palsarum</name>
    <dbReference type="NCBI Taxonomy" id="1612308"/>
    <lineage>
        <taxon>Bacteria</taxon>
        <taxon>Pseudomonadati</taxon>
        <taxon>Pseudomonadota</taxon>
        <taxon>Alphaproteobacteria</taxon>
        <taxon>Hyphomicrobiales</taxon>
        <taxon>Beijerinckiaceae</taxon>
        <taxon>Methylocapsa</taxon>
    </lineage>
</organism>
<feature type="transmembrane region" description="Helical" evidence="1">
    <location>
        <begin position="44"/>
        <end position="66"/>
    </location>
</feature>
<accession>A0A1I4BKE8</accession>
<dbReference type="OrthoDB" id="5297806at2"/>
<feature type="transmembrane region" description="Helical" evidence="1">
    <location>
        <begin position="6"/>
        <end position="32"/>
    </location>
</feature>
<sequence>MELENALYAGAQILHNFGAAAIVGLPLAALWFGRSQPTALPIMAWLLFAAWLLQTASGAGFGAVSYFMEGEFPEIHHIARAALIVKLICAFGALALLTAYFVKSSLKEPGVAIWRSLSLLGLTALTAAALLRWFS</sequence>